<dbReference type="GO" id="GO:0016787">
    <property type="term" value="F:hydrolase activity"/>
    <property type="evidence" value="ECO:0007669"/>
    <property type="project" value="UniProtKB-KW"/>
</dbReference>
<evidence type="ECO:0000256" key="4">
    <source>
        <dbReference type="ARBA" id="ARBA00022840"/>
    </source>
</evidence>
<dbReference type="PROSITE" id="PS51192">
    <property type="entry name" value="HELICASE_ATP_BIND_1"/>
    <property type="match status" value="1"/>
</dbReference>
<dbReference type="InterPro" id="IPR047365">
    <property type="entry name" value="Tudor_AtPTM-like"/>
</dbReference>
<feature type="compositionally biased region" description="Acidic residues" evidence="5">
    <location>
        <begin position="173"/>
        <end position="192"/>
    </location>
</feature>
<dbReference type="InterPro" id="IPR050628">
    <property type="entry name" value="SNF2_RAD54_helicase_TF"/>
</dbReference>
<dbReference type="PANTHER" id="PTHR45626">
    <property type="entry name" value="TRANSCRIPTION TERMINATION FACTOR 2-RELATED"/>
    <property type="match status" value="1"/>
</dbReference>
<dbReference type="GO" id="GO:0005634">
    <property type="term" value="C:nucleus"/>
    <property type="evidence" value="ECO:0007669"/>
    <property type="project" value="TreeGrafter"/>
</dbReference>
<dbReference type="GO" id="GO:0008094">
    <property type="term" value="F:ATP-dependent activity, acting on DNA"/>
    <property type="evidence" value="ECO:0007669"/>
    <property type="project" value="TreeGrafter"/>
</dbReference>
<dbReference type="SUPFAM" id="SSF53335">
    <property type="entry name" value="S-adenosyl-L-methionine-dependent methyltransferases"/>
    <property type="match status" value="1"/>
</dbReference>
<keyword evidence="1" id="KW-0547">Nucleotide-binding</keyword>
<dbReference type="SMART" id="SM00487">
    <property type="entry name" value="DEXDc"/>
    <property type="match status" value="1"/>
</dbReference>
<dbReference type="SUPFAM" id="SSF52540">
    <property type="entry name" value="P-loop containing nucleoside triphosphate hydrolases"/>
    <property type="match status" value="2"/>
</dbReference>
<reference evidence="7" key="1">
    <citation type="submission" date="2021-01" db="EMBL/GenBank/DDBJ databases">
        <authorList>
            <person name="Corre E."/>
            <person name="Pelletier E."/>
            <person name="Niang G."/>
            <person name="Scheremetjew M."/>
            <person name="Finn R."/>
            <person name="Kale V."/>
            <person name="Holt S."/>
            <person name="Cochrane G."/>
            <person name="Meng A."/>
            <person name="Brown T."/>
            <person name="Cohen L."/>
        </authorList>
    </citation>
    <scope>NUCLEOTIDE SEQUENCE</scope>
    <source>
        <strain evidence="7">SM1012Den-03</strain>
    </source>
</reference>
<evidence type="ECO:0000256" key="5">
    <source>
        <dbReference type="SAM" id="MobiDB-lite"/>
    </source>
</evidence>
<name>A0A7S2Q119_9STRA</name>
<dbReference type="Pfam" id="PF00176">
    <property type="entry name" value="SNF2-rel_dom"/>
    <property type="match status" value="1"/>
</dbReference>
<feature type="region of interest" description="Disordered" evidence="5">
    <location>
        <begin position="161"/>
        <end position="373"/>
    </location>
</feature>
<dbReference type="PANTHER" id="PTHR45626:SF17">
    <property type="entry name" value="HELICASE-LIKE TRANSCRIPTION FACTOR"/>
    <property type="match status" value="1"/>
</dbReference>
<evidence type="ECO:0000313" key="7">
    <source>
        <dbReference type="EMBL" id="CAD9629549.1"/>
    </source>
</evidence>
<feature type="compositionally biased region" description="Basic and acidic residues" evidence="5">
    <location>
        <begin position="356"/>
        <end position="366"/>
    </location>
</feature>
<dbReference type="InterPro" id="IPR029063">
    <property type="entry name" value="SAM-dependent_MTases_sf"/>
</dbReference>
<feature type="compositionally biased region" description="Low complexity" evidence="5">
    <location>
        <begin position="76"/>
        <end position="95"/>
    </location>
</feature>
<dbReference type="InterPro" id="IPR027417">
    <property type="entry name" value="P-loop_NTPase"/>
</dbReference>
<gene>
    <name evidence="7" type="ORF">SMAR0320_LOCUS22403</name>
</gene>
<dbReference type="GO" id="GO:0004386">
    <property type="term" value="F:helicase activity"/>
    <property type="evidence" value="ECO:0007669"/>
    <property type="project" value="UniProtKB-KW"/>
</dbReference>
<sequence length="2254" mass="251805">MLASRPPPYGDDSSFGTSSPTLPSDMPAKDDKAGSKNSPAMKKAADEKNGTRRTSRRAPSAAAKRAAIDDTHKNNKAVASPKKKAATASKNNGSNPKYPINTPLSKIFMDEVDSTNRLFSGKVIAYDSETKFYSIRYEDDDGEEMTEAELSKFVNNNNLAVGKRKKGKRNDHESDDDDDDDVAMEVCSDDDNHEEKHAAMRKVAKKPRIMAAAAAKKKKEKEEPAEILTGGRMPRRSAKKKINYAQFDDDDIMLDDESEEEEEEPLERPKKNRSNNKRANVTKNGTKGGKKAGKKKKADDSDSDAFELGSESEEEEEIDVDIDSSDDDDDDDYGKKPKAKKPAAKEKSNNKKPAAKGKDGEKKKTMAEGFKPQTTPLNWTLSLDEIKKVNEFLDPCGMEATDDIIDGIVGEQLDKSLSLLCKALEYDGKHSTLGSKDNPLLLGTACSGTDAPALALTLVQEQLEKRGLGDIFKHNHVFSCEKEPFKQAYLARNFDSVLYPDIVKLCDDPPKDCYGRPEPLPSSNLFVAGTSCKNFSMLRSTKRLDIEDMGCSGETFLAACELLFKEKPKYAIFENVEGAPWMKMSEYITGRINLATVGVNDKIKKINGASKGKSGHLEFVRKDGNIVVDNVPAEYGVRCGATVSGYTKKGSDVTFGIKWPNKSKKSCTLDELIKHNGIDRKTATLLLESDVVYCTKYLPVDTKKFGLPQTRQRVYMFVWQPDNGNFDDDLGDYWAAIVKHLESDVRHSLESFILPVDHDNIRVFREALNGPAGRNTNRSINQAPDFWDEKISNANLKHNKIARQKLGMEDRARPQTQWGPFGEMQVPWHYWLEYMKCNTQRRLDMLDVLHASSARDAECHDSNHSSFVWNISQNCSREKHRQAKAGIASCITPGGDPFIPNAGRTLLGCEKLLLQGIPLFRLQLGNETEVQLGDLAGNAMSLPVVNATILAGIMCKQLRREHIDSSNSDIEKTLKDVNETKPQAQLKSACTSKFVGETTDTEALFKELAALSKQAVESSIWCTCETSGKTSSSEMFLRCRECSMSVCRDCVHVKQGYQVDSHTITEYILSNEVHSQEEFEMKLRSIMPANLILGRDGVNEIAAINKDKYRVAGLSDYMFSLHRIKRDRRKWIALYYAREGRIGETIGEFKFTIGELERKSEGAAAVIGVQGELTSFFPAKKKPLCYGPIQPCARTRLCQGESEMTWIAKAPDTEGSLSIVGSGSTQSFRKQVGLTDIAAEAMVANSKGPQKAHFKAAKARGESRRWHYADNWKVWPKELIIDDGRMDDSDVNVGGTYIRVGCLHTFNQNACWIRKETDSSPELYFLIKPDVSRNGPDSCIISSSSCYGDISSILATLPWEWQPCDALKEELQNVKVATHSTLELKHMKCLALKTNFSVEAPKEDDSAVLIKMNGLSTTDIDDLCSRDDESGSKKVVALNVHRGAKVQQTVRRYNHLCAAPFLKYAAEQGLKYDLKLDSTWMSIQQPGNVFFGRCQRTIPPRPEERWIYDDERKEWVRTSEIMASREYFSTLQSAPQCFEFVADRKEGSLTVKCNPQVAAHHAAFGLIEGRGEGMERDVSLSFRLLSISQQKDPVLRRFLLHNCRELDETSVELKGNFDLYERQKKALTKMLNIEGGNVDFEEIEMSEQPMSGSTGWSLVAKAKRTSQLKGGVIADAIGSGKTVISIAIILKGIAAARKRSKFPRKSSATLVVVPPALISQWRDEIKKFTDELPNVLCIYDDSSLKSITVEMMLEADVVICPVDLLEAKNYMARVTRLATGSTKEFDVPKVPSNTGQVEKSGAQGVWIPASSQDPYGGANNANNQKRRNEAAYFTYLYHDYISKLRQKSFKGHEKGIPIEYFEWERVFVDEIHECLCTTKDELSEAKKNNSNDKSGFHREKNRRAGREFLGITTKDIARRPLVFRTAIFGLTATPLLDSTNRVIELANLMGNAYVIGLSSHWRRLERESGRDIFLSNFLEPKQSREIRKNIYAKCQDYLDFACCKNKNEEDMEGIELVEEVSAIRMSEDEGELYKSSQSGISPDSKGFGIKAEDFDPTAGHDISRFLRQNARLASRGKKLVQLCKQILEGDEHTKIVVFADGRISAGHAAADFLRNEESLGCTFFDENDSVEEQNKKLAWYQYADVTAEDKKRPRVLVLNFAHAAGLNLQAECNNLILFSPLYIGDGGTTSDPVADASTELQAIGRVFRPGQPKSKVNVYRIHVQGPNGEECLDGQLIRRNTDEETIQMAVNADD</sequence>
<feature type="region of interest" description="Disordered" evidence="5">
    <location>
        <begin position="1"/>
        <end position="102"/>
    </location>
</feature>
<dbReference type="EMBL" id="HBGZ01031405">
    <property type="protein sequence ID" value="CAD9629549.1"/>
    <property type="molecule type" value="Transcribed_RNA"/>
</dbReference>
<dbReference type="GO" id="GO:0006281">
    <property type="term" value="P:DNA repair"/>
    <property type="evidence" value="ECO:0007669"/>
    <property type="project" value="TreeGrafter"/>
</dbReference>
<dbReference type="GO" id="GO:0005524">
    <property type="term" value="F:ATP binding"/>
    <property type="evidence" value="ECO:0007669"/>
    <property type="project" value="UniProtKB-KW"/>
</dbReference>
<evidence type="ECO:0000256" key="1">
    <source>
        <dbReference type="ARBA" id="ARBA00022741"/>
    </source>
</evidence>
<feature type="domain" description="Helicase ATP-binding" evidence="6">
    <location>
        <begin position="1662"/>
        <end position="1952"/>
    </location>
</feature>
<evidence type="ECO:0000256" key="2">
    <source>
        <dbReference type="ARBA" id="ARBA00022801"/>
    </source>
</evidence>
<feature type="compositionally biased region" description="Acidic residues" evidence="5">
    <location>
        <begin position="301"/>
        <end position="332"/>
    </location>
</feature>
<dbReference type="Gene3D" id="3.40.50.150">
    <property type="entry name" value="Vaccinia Virus protein VP39"/>
    <property type="match status" value="1"/>
</dbReference>
<feature type="compositionally biased region" description="Acidic residues" evidence="5">
    <location>
        <begin position="247"/>
        <end position="265"/>
    </location>
</feature>
<dbReference type="InterPro" id="IPR000330">
    <property type="entry name" value="SNF2_N"/>
</dbReference>
<proteinExistence type="predicted"/>
<evidence type="ECO:0000259" key="6">
    <source>
        <dbReference type="PROSITE" id="PS51192"/>
    </source>
</evidence>
<dbReference type="InterPro" id="IPR014001">
    <property type="entry name" value="Helicase_ATP-bd"/>
</dbReference>
<keyword evidence="3" id="KW-0347">Helicase</keyword>
<keyword evidence="4" id="KW-0067">ATP-binding</keyword>
<dbReference type="Pfam" id="PF21743">
    <property type="entry name" value="PTM_DIR17_Tudor"/>
    <property type="match status" value="1"/>
</dbReference>
<protein>
    <recommendedName>
        <fullName evidence="6">Helicase ATP-binding domain-containing protein</fullName>
    </recommendedName>
</protein>
<accession>A0A7S2Q119</accession>
<feature type="compositionally biased region" description="Basic residues" evidence="5">
    <location>
        <begin position="233"/>
        <end position="242"/>
    </location>
</feature>
<dbReference type="Gene3D" id="3.40.50.300">
    <property type="entry name" value="P-loop containing nucleotide triphosphate hydrolases"/>
    <property type="match status" value="2"/>
</dbReference>
<feature type="compositionally biased region" description="Basic residues" evidence="5">
    <location>
        <begin position="199"/>
        <end position="208"/>
    </location>
</feature>
<evidence type="ECO:0000256" key="3">
    <source>
        <dbReference type="ARBA" id="ARBA00022806"/>
    </source>
</evidence>
<keyword evidence="2" id="KW-0378">Hydrolase</keyword>
<organism evidence="7">
    <name type="scientific">Skeletonema marinoi</name>
    <dbReference type="NCBI Taxonomy" id="267567"/>
    <lineage>
        <taxon>Eukaryota</taxon>
        <taxon>Sar</taxon>
        <taxon>Stramenopiles</taxon>
        <taxon>Ochrophyta</taxon>
        <taxon>Bacillariophyta</taxon>
        <taxon>Coscinodiscophyceae</taxon>
        <taxon>Thalassiosirophycidae</taxon>
        <taxon>Thalassiosirales</taxon>
        <taxon>Skeletonemataceae</taxon>
        <taxon>Skeletonema</taxon>
        <taxon>Skeletonema marinoi-dohrnii complex</taxon>
    </lineage>
</organism>